<gene>
    <name evidence="1" type="ORF">A3I86_01935</name>
</gene>
<dbReference type="EMBL" id="MHWM01000029">
    <property type="protein sequence ID" value="OHB08206.1"/>
    <property type="molecule type" value="Genomic_DNA"/>
</dbReference>
<organism evidence="1 2">
    <name type="scientific">Candidatus Zambryskibacteria bacterium RIFCSPLOWO2_02_FULL_39_14</name>
    <dbReference type="NCBI Taxonomy" id="1802769"/>
    <lineage>
        <taxon>Bacteria</taxon>
        <taxon>Candidatus Zambryskiibacteriota</taxon>
    </lineage>
</organism>
<evidence type="ECO:0008006" key="3">
    <source>
        <dbReference type="Google" id="ProtNLM"/>
    </source>
</evidence>
<proteinExistence type="predicted"/>
<dbReference type="InterPro" id="IPR023346">
    <property type="entry name" value="Lysozyme-like_dom_sf"/>
</dbReference>
<accession>A0A1G2UFK4</accession>
<reference evidence="1 2" key="1">
    <citation type="journal article" date="2016" name="Nat. Commun.">
        <title>Thousands of microbial genomes shed light on interconnected biogeochemical processes in an aquifer system.</title>
        <authorList>
            <person name="Anantharaman K."/>
            <person name="Brown C.T."/>
            <person name="Hug L.A."/>
            <person name="Sharon I."/>
            <person name="Castelle C.J."/>
            <person name="Probst A.J."/>
            <person name="Thomas B.C."/>
            <person name="Singh A."/>
            <person name="Wilkins M.J."/>
            <person name="Karaoz U."/>
            <person name="Brodie E.L."/>
            <person name="Williams K.H."/>
            <person name="Hubbard S.S."/>
            <person name="Banfield J.F."/>
        </authorList>
    </citation>
    <scope>NUCLEOTIDE SEQUENCE [LARGE SCALE GENOMIC DNA]</scope>
</reference>
<comment type="caution">
    <text evidence="1">The sequence shown here is derived from an EMBL/GenBank/DDBJ whole genome shotgun (WGS) entry which is preliminary data.</text>
</comment>
<name>A0A1G2UFK4_9BACT</name>
<evidence type="ECO:0000313" key="2">
    <source>
        <dbReference type="Proteomes" id="UP000177096"/>
    </source>
</evidence>
<dbReference type="AlphaFoldDB" id="A0A1G2UFK4"/>
<protein>
    <recommendedName>
        <fullName evidence="3">Transglycosylase SLT domain-containing protein</fullName>
    </recommendedName>
</protein>
<sequence>MTSLAMPTIEIEIPVETLPREVKAEDYQPITDPKNVERFINDYFADIPILAEIAKCESHFRQFNSNGSVLKGNRNSYDRGVMQINILYHAKTAEKLGLDVHDLDDNVAYARYLYEKQGAKPWMSSSACWAKFSQSEIARK</sequence>
<dbReference type="SUPFAM" id="SSF53955">
    <property type="entry name" value="Lysozyme-like"/>
    <property type="match status" value="1"/>
</dbReference>
<evidence type="ECO:0000313" key="1">
    <source>
        <dbReference type="EMBL" id="OHB08206.1"/>
    </source>
</evidence>
<dbReference type="Proteomes" id="UP000177096">
    <property type="component" value="Unassembled WGS sequence"/>
</dbReference>